<keyword evidence="2" id="KW-0575">Peroxidase</keyword>
<comment type="similarity">
    <text evidence="7">Belongs to the chloroperoxidase family.</text>
</comment>
<dbReference type="GO" id="GO:0046872">
    <property type="term" value="F:metal ion binding"/>
    <property type="evidence" value="ECO:0007669"/>
    <property type="project" value="UniProtKB-KW"/>
</dbReference>
<dbReference type="GeneID" id="85443645"/>
<name>A0AAD8UYH7_9PEZI</name>
<feature type="domain" description="Heme haloperoxidase family profile" evidence="8">
    <location>
        <begin position="1"/>
        <end position="119"/>
    </location>
</feature>
<comment type="cofactor">
    <cofactor evidence="1">
        <name>heme b</name>
        <dbReference type="ChEBI" id="CHEBI:60344"/>
    </cofactor>
</comment>
<evidence type="ECO:0000256" key="6">
    <source>
        <dbReference type="ARBA" id="ARBA00023004"/>
    </source>
</evidence>
<keyword evidence="5" id="KW-0560">Oxidoreductase</keyword>
<gene>
    <name evidence="9" type="ORF">LY79DRAFT_572790</name>
</gene>
<protein>
    <recommendedName>
        <fullName evidence="8">Heme haloperoxidase family profile domain-containing protein</fullName>
    </recommendedName>
</protein>
<proteinExistence type="inferred from homology"/>
<dbReference type="Gene3D" id="1.10.489.10">
    <property type="entry name" value="Chloroperoxidase-like"/>
    <property type="match status" value="1"/>
</dbReference>
<evidence type="ECO:0000259" key="8">
    <source>
        <dbReference type="PROSITE" id="PS51405"/>
    </source>
</evidence>
<evidence type="ECO:0000313" key="10">
    <source>
        <dbReference type="Proteomes" id="UP001230504"/>
    </source>
</evidence>
<evidence type="ECO:0000256" key="2">
    <source>
        <dbReference type="ARBA" id="ARBA00022559"/>
    </source>
</evidence>
<dbReference type="InterPro" id="IPR036851">
    <property type="entry name" value="Chloroperoxidase-like_sf"/>
</dbReference>
<evidence type="ECO:0000256" key="1">
    <source>
        <dbReference type="ARBA" id="ARBA00001970"/>
    </source>
</evidence>
<keyword evidence="3" id="KW-0349">Heme</keyword>
<dbReference type="Proteomes" id="UP001230504">
    <property type="component" value="Unassembled WGS sequence"/>
</dbReference>
<dbReference type="InterPro" id="IPR000028">
    <property type="entry name" value="Chloroperoxidase"/>
</dbReference>
<keyword evidence="4" id="KW-0479">Metal-binding</keyword>
<dbReference type="EMBL" id="JAHLJV010000165">
    <property type="protein sequence ID" value="KAK1566060.1"/>
    <property type="molecule type" value="Genomic_DNA"/>
</dbReference>
<sequence length="119" mass="13373">MLNKHNFIEHDGSLSRRDMYFDPSNRFDKDTFDAFMNYFGDAAQINVTTISNAQSRHALEMSRINPNFTLPQSKILGATGESAFMLTVFGSAGTSVADKSFVDLFFRESQLSISDILNM</sequence>
<evidence type="ECO:0000256" key="7">
    <source>
        <dbReference type="ARBA" id="ARBA00025795"/>
    </source>
</evidence>
<keyword evidence="10" id="KW-1185">Reference proteome</keyword>
<reference evidence="9" key="1">
    <citation type="submission" date="2021-06" db="EMBL/GenBank/DDBJ databases">
        <title>Comparative genomics, transcriptomics and evolutionary studies reveal genomic signatures of adaptation to plant cell wall in hemibiotrophic fungi.</title>
        <authorList>
            <consortium name="DOE Joint Genome Institute"/>
            <person name="Baroncelli R."/>
            <person name="Diaz J.F."/>
            <person name="Benocci T."/>
            <person name="Peng M."/>
            <person name="Battaglia E."/>
            <person name="Haridas S."/>
            <person name="Andreopoulos W."/>
            <person name="Labutti K."/>
            <person name="Pangilinan J."/>
            <person name="Floch G.L."/>
            <person name="Makela M.R."/>
            <person name="Henrissat B."/>
            <person name="Grigoriev I.V."/>
            <person name="Crouch J.A."/>
            <person name="De Vries R.P."/>
            <person name="Sukno S.A."/>
            <person name="Thon M.R."/>
        </authorList>
    </citation>
    <scope>NUCLEOTIDE SEQUENCE</scope>
    <source>
        <strain evidence="9">CBS 125086</strain>
    </source>
</reference>
<dbReference type="GO" id="GO:0004601">
    <property type="term" value="F:peroxidase activity"/>
    <property type="evidence" value="ECO:0007669"/>
    <property type="project" value="UniProtKB-KW"/>
</dbReference>
<dbReference type="RefSeq" id="XP_060407290.1">
    <property type="nucleotide sequence ID" value="XM_060559405.1"/>
</dbReference>
<dbReference type="PROSITE" id="PS51405">
    <property type="entry name" value="HEME_HALOPEROXIDASE"/>
    <property type="match status" value="1"/>
</dbReference>
<organism evidence="9 10">
    <name type="scientific">Colletotrichum navitas</name>
    <dbReference type="NCBI Taxonomy" id="681940"/>
    <lineage>
        <taxon>Eukaryota</taxon>
        <taxon>Fungi</taxon>
        <taxon>Dikarya</taxon>
        <taxon>Ascomycota</taxon>
        <taxon>Pezizomycotina</taxon>
        <taxon>Sordariomycetes</taxon>
        <taxon>Hypocreomycetidae</taxon>
        <taxon>Glomerellales</taxon>
        <taxon>Glomerellaceae</taxon>
        <taxon>Colletotrichum</taxon>
        <taxon>Colletotrichum graminicola species complex</taxon>
    </lineage>
</organism>
<evidence type="ECO:0000256" key="5">
    <source>
        <dbReference type="ARBA" id="ARBA00023002"/>
    </source>
</evidence>
<evidence type="ECO:0000313" key="9">
    <source>
        <dbReference type="EMBL" id="KAK1566060.1"/>
    </source>
</evidence>
<dbReference type="PANTHER" id="PTHR33577">
    <property type="entry name" value="STERIGMATOCYSTIN BIOSYNTHESIS PEROXIDASE STCC-RELATED"/>
    <property type="match status" value="1"/>
</dbReference>
<dbReference type="PANTHER" id="PTHR33577:SF9">
    <property type="entry name" value="PEROXIDASE STCC"/>
    <property type="match status" value="1"/>
</dbReference>
<evidence type="ECO:0000256" key="4">
    <source>
        <dbReference type="ARBA" id="ARBA00022723"/>
    </source>
</evidence>
<comment type="caution">
    <text evidence="9">The sequence shown here is derived from an EMBL/GenBank/DDBJ whole genome shotgun (WGS) entry which is preliminary data.</text>
</comment>
<feature type="non-terminal residue" evidence="9">
    <location>
        <position position="119"/>
    </location>
</feature>
<evidence type="ECO:0000256" key="3">
    <source>
        <dbReference type="ARBA" id="ARBA00022617"/>
    </source>
</evidence>
<dbReference type="Pfam" id="PF01328">
    <property type="entry name" value="Peroxidase_2"/>
    <property type="match status" value="1"/>
</dbReference>
<dbReference type="AlphaFoldDB" id="A0AAD8UYH7"/>
<accession>A0AAD8UYH7</accession>
<keyword evidence="6" id="KW-0408">Iron</keyword>